<keyword evidence="4" id="KW-1185">Reference proteome</keyword>
<dbReference type="Proteomes" id="UP001154259">
    <property type="component" value="Unassembled WGS sequence"/>
</dbReference>
<sequence>MIKYKRILFILMWTIIAQGSSVINSRAYTPSGEWTLQKSSPTVKDYSMRVDVDPGEQYSGAGYAPSSVYWAEYITFNNASGGYLGLQRANGKKIALASIWDGTGAKAGILPTVNCYEFGSCSSIKGEYNWKVGHKYRFRVEKSPRTPSDNAGDWWQISLADLTTGTIDILGELKTPKWNGLKNYNGVFLEYFTGPYQCNSLRHSKTTMGQIKGNYGKETALSSSNASIYGNPHTCGQEYLLPNMTEADHGSTASNNKGTLTLLGNNYRGIHQWGKYQKQAKKGMMFASNPTVAEPYIYEALHDGVYGAFPAKGADNKDWKSIGIGYPIINDLYFRNQRVYEWEELKNSNVKIGDYFVYHNPINLDTEYFKLTQTNPGYFPTDKTNGNGWEYVGRYSRSSENLYNNLPVHTWNDSNHSGKKGELYYDTSTKMYFILKNTGSYWYFPTTATDNQYWQFFGYNP</sequence>
<dbReference type="AlphaFoldDB" id="A0A9W4X780"/>
<evidence type="ECO:0000313" key="3">
    <source>
        <dbReference type="Proteomes" id="UP001154255"/>
    </source>
</evidence>
<organism evidence="1 3">
    <name type="scientific">Commensalibacter communis</name>
    <dbReference type="NCBI Taxonomy" id="2972786"/>
    <lineage>
        <taxon>Bacteria</taxon>
        <taxon>Pseudomonadati</taxon>
        <taxon>Pseudomonadota</taxon>
        <taxon>Alphaproteobacteria</taxon>
        <taxon>Acetobacterales</taxon>
        <taxon>Acetobacteraceae</taxon>
    </lineage>
</organism>
<evidence type="ECO:0000313" key="4">
    <source>
        <dbReference type="Proteomes" id="UP001154259"/>
    </source>
</evidence>
<dbReference type="Proteomes" id="UP001154255">
    <property type="component" value="Unassembled WGS sequence"/>
</dbReference>
<protein>
    <recommendedName>
        <fullName evidence="5">DUF3472 domain-containing protein</fullName>
    </recommendedName>
</protein>
<evidence type="ECO:0000313" key="2">
    <source>
        <dbReference type="EMBL" id="CAI3948355.1"/>
    </source>
</evidence>
<comment type="caution">
    <text evidence="1">The sequence shown here is derived from an EMBL/GenBank/DDBJ whole genome shotgun (WGS) entry which is preliminary data.</text>
</comment>
<accession>A0A9W4X780</accession>
<evidence type="ECO:0000313" key="1">
    <source>
        <dbReference type="EMBL" id="CAI3947873.1"/>
    </source>
</evidence>
<evidence type="ECO:0008006" key="5">
    <source>
        <dbReference type="Google" id="ProtNLM"/>
    </source>
</evidence>
<gene>
    <name evidence="2" type="ORF">R53529_LOCUS1544</name>
    <name evidence="1" type="ORF">R53530_LOCUS1638</name>
</gene>
<reference evidence="1" key="1">
    <citation type="submission" date="2022-10" db="EMBL/GenBank/DDBJ databases">
        <authorList>
            <person name="Botero Cardona J."/>
        </authorList>
    </citation>
    <scope>NUCLEOTIDE SEQUENCE</scope>
    <source>
        <strain evidence="1">LMG 31819</strain>
        <strain evidence="2">R-53529</strain>
    </source>
</reference>
<name>A0A9W4X780_9PROT</name>
<dbReference type="Gene3D" id="3.30.160.280">
    <property type="match status" value="2"/>
</dbReference>
<proteinExistence type="predicted"/>
<dbReference type="EMBL" id="CAMXCS010000003">
    <property type="protein sequence ID" value="CAI3948355.1"/>
    <property type="molecule type" value="Genomic_DNA"/>
</dbReference>
<dbReference type="EMBL" id="CAMXCM010000004">
    <property type="protein sequence ID" value="CAI3947873.1"/>
    <property type="molecule type" value="Genomic_DNA"/>
</dbReference>